<protein>
    <recommendedName>
        <fullName evidence="3">N-acetyltransferase domain-containing protein</fullName>
    </recommendedName>
</protein>
<dbReference type="Gene3D" id="3.40.630.30">
    <property type="match status" value="1"/>
</dbReference>
<evidence type="ECO:0008006" key="3">
    <source>
        <dbReference type="Google" id="ProtNLM"/>
    </source>
</evidence>
<dbReference type="InterPro" id="IPR016181">
    <property type="entry name" value="Acyl_CoA_acyltransferase"/>
</dbReference>
<name>A0A346Y5J1_9ACTN</name>
<evidence type="ECO:0000313" key="2">
    <source>
        <dbReference type="Proteomes" id="UP000264006"/>
    </source>
</evidence>
<organism evidence="1 2">
    <name type="scientific">Euzebya pacifica</name>
    <dbReference type="NCBI Taxonomy" id="1608957"/>
    <lineage>
        <taxon>Bacteria</taxon>
        <taxon>Bacillati</taxon>
        <taxon>Actinomycetota</taxon>
        <taxon>Nitriliruptoria</taxon>
        <taxon>Euzebyales</taxon>
    </lineage>
</organism>
<accession>A0A346Y5J1</accession>
<dbReference type="Proteomes" id="UP000264006">
    <property type="component" value="Chromosome"/>
</dbReference>
<sequence length="232" mass="25335">MPAVTGRVRPLAPGDAEDVRRLFVATAALGEPLSLPDRDLDAYVSLCLDYYLAEDGSACGVYLEDDRVVGYAMVALDHAAYERWVRRPALAWTGRALQTLVSAPFGTAAAFSRRRLLDGVVAVTRGTSPPMPAHFHFNVEGARRGAVAGFRLADHADRVVREAGLPGYFGEVNVPADKPGRARALERLGTRIVHRQRNHTLSWLAGSPVDRVTVVRSLDPTEGWYQLPHVEA</sequence>
<dbReference type="RefSeq" id="WP_114593873.1">
    <property type="nucleotide sequence ID" value="NZ_CP031165.1"/>
</dbReference>
<dbReference type="AlphaFoldDB" id="A0A346Y5J1"/>
<dbReference type="SUPFAM" id="SSF55729">
    <property type="entry name" value="Acyl-CoA N-acyltransferases (Nat)"/>
    <property type="match status" value="1"/>
</dbReference>
<dbReference type="OrthoDB" id="5242502at2"/>
<dbReference type="KEGG" id="euz:DVS28_a5082"/>
<dbReference type="EMBL" id="CP031165">
    <property type="protein sequence ID" value="AXV09738.1"/>
    <property type="molecule type" value="Genomic_DNA"/>
</dbReference>
<evidence type="ECO:0000313" key="1">
    <source>
        <dbReference type="EMBL" id="AXV09738.1"/>
    </source>
</evidence>
<reference evidence="1 2" key="1">
    <citation type="submission" date="2018-09" db="EMBL/GenBank/DDBJ databases">
        <title>Complete genome sequence of Euzebya sp. DY32-46 isolated from seawater of Pacific Ocean.</title>
        <authorList>
            <person name="Xu L."/>
            <person name="Wu Y.-H."/>
            <person name="Xu X.-W."/>
        </authorList>
    </citation>
    <scope>NUCLEOTIDE SEQUENCE [LARGE SCALE GENOMIC DNA]</scope>
    <source>
        <strain evidence="1 2">DY32-46</strain>
    </source>
</reference>
<keyword evidence="2" id="KW-1185">Reference proteome</keyword>
<gene>
    <name evidence="1" type="ORF">DVS28_a5082</name>
</gene>
<proteinExistence type="predicted"/>